<dbReference type="Gene3D" id="1.25.40.90">
    <property type="match status" value="1"/>
</dbReference>
<dbReference type="InterPro" id="IPR002014">
    <property type="entry name" value="VHS_dom"/>
</dbReference>
<dbReference type="InterPro" id="IPR008942">
    <property type="entry name" value="ENTH_VHS"/>
</dbReference>
<reference evidence="12 13" key="1">
    <citation type="submission" date="2013-07" db="EMBL/GenBank/DDBJ databases">
        <title>The Genome Sequence of Cryptococcus heveanensis BCC8398.</title>
        <authorList>
            <consortium name="The Broad Institute Genome Sequencing Platform"/>
            <person name="Cuomo C."/>
            <person name="Litvintseva A."/>
            <person name="Chen Y."/>
            <person name="Heitman J."/>
            <person name="Sun S."/>
            <person name="Springer D."/>
            <person name="Dromer F."/>
            <person name="Young S.K."/>
            <person name="Zeng Q."/>
            <person name="Gargeya S."/>
            <person name="Fitzgerald M."/>
            <person name="Abouelleil A."/>
            <person name="Alvarado L."/>
            <person name="Berlin A.M."/>
            <person name="Chapman S.B."/>
            <person name="Dewar J."/>
            <person name="Goldberg J."/>
            <person name="Griggs A."/>
            <person name="Gujja S."/>
            <person name="Hansen M."/>
            <person name="Howarth C."/>
            <person name="Imamovic A."/>
            <person name="Larimer J."/>
            <person name="McCowan C."/>
            <person name="Murphy C."/>
            <person name="Pearson M."/>
            <person name="Priest M."/>
            <person name="Roberts A."/>
            <person name="Saif S."/>
            <person name="Shea T."/>
            <person name="Sykes S."/>
            <person name="Wortman J."/>
            <person name="Nusbaum C."/>
            <person name="Birren B."/>
        </authorList>
    </citation>
    <scope>NUCLEOTIDE SEQUENCE [LARGE SCALE GENOMIC DNA]</scope>
    <source>
        <strain evidence="12 13">BCC8398</strain>
    </source>
</reference>
<evidence type="ECO:0000259" key="10">
    <source>
        <dbReference type="PROSITE" id="PS50178"/>
    </source>
</evidence>
<dbReference type="GO" id="GO:0005769">
    <property type="term" value="C:early endosome"/>
    <property type="evidence" value="ECO:0007669"/>
    <property type="project" value="TreeGrafter"/>
</dbReference>
<feature type="compositionally biased region" description="Low complexity" evidence="9">
    <location>
        <begin position="472"/>
        <end position="491"/>
    </location>
</feature>
<evidence type="ECO:0000256" key="4">
    <source>
        <dbReference type="ARBA" id="ARBA00022723"/>
    </source>
</evidence>
<dbReference type="CDD" id="cd16979">
    <property type="entry name" value="VHS_Vps27"/>
    <property type="match status" value="1"/>
</dbReference>
<dbReference type="OrthoDB" id="957735at2759"/>
<feature type="compositionally biased region" description="Basic and acidic residues" evidence="9">
    <location>
        <begin position="762"/>
        <end position="777"/>
    </location>
</feature>
<dbReference type="SMART" id="SM00064">
    <property type="entry name" value="FYVE"/>
    <property type="match status" value="1"/>
</dbReference>
<evidence type="ECO:0000256" key="9">
    <source>
        <dbReference type="SAM" id="MobiDB-lite"/>
    </source>
</evidence>
<gene>
    <name evidence="12" type="ORF">I316_00132</name>
</gene>
<feature type="compositionally biased region" description="Low complexity" evidence="9">
    <location>
        <begin position="608"/>
        <end position="651"/>
    </location>
</feature>
<evidence type="ECO:0000313" key="13">
    <source>
        <dbReference type="Proteomes" id="UP000092666"/>
    </source>
</evidence>
<evidence type="ECO:0000259" key="11">
    <source>
        <dbReference type="PROSITE" id="PS50179"/>
    </source>
</evidence>
<evidence type="ECO:0000256" key="7">
    <source>
        <dbReference type="ARBA" id="ARBA00022833"/>
    </source>
</evidence>
<dbReference type="Pfam" id="PF00790">
    <property type="entry name" value="VHS"/>
    <property type="match status" value="1"/>
</dbReference>
<protein>
    <recommendedName>
        <fullName evidence="3">Vacuolar protein sorting-associated protein 27</fullName>
    </recommendedName>
</protein>
<dbReference type="PANTHER" id="PTHR46275">
    <property type="entry name" value="HEPATOCYTE GROWTH FACTOR-REGULATED TYROSINE KINASE SUBSTRATE"/>
    <property type="match status" value="1"/>
</dbReference>
<dbReference type="InterPro" id="IPR003903">
    <property type="entry name" value="UIM_dom"/>
</dbReference>
<dbReference type="AlphaFoldDB" id="A0A1B9H3S5"/>
<dbReference type="GO" id="GO:0035091">
    <property type="term" value="F:phosphatidylinositol binding"/>
    <property type="evidence" value="ECO:0007669"/>
    <property type="project" value="InterPro"/>
</dbReference>
<feature type="compositionally biased region" description="Low complexity" evidence="9">
    <location>
        <begin position="532"/>
        <end position="541"/>
    </location>
</feature>
<dbReference type="Proteomes" id="UP000092666">
    <property type="component" value="Unassembled WGS sequence"/>
</dbReference>
<dbReference type="GO" id="GO:0007034">
    <property type="term" value="P:vacuolar transport"/>
    <property type="evidence" value="ECO:0007669"/>
    <property type="project" value="UniProtKB-ARBA"/>
</dbReference>
<proteinExistence type="inferred from homology"/>
<dbReference type="SUPFAM" id="SSF57903">
    <property type="entry name" value="FYVE/PHD zinc finger"/>
    <property type="match status" value="1"/>
</dbReference>
<dbReference type="PROSITE" id="PS50330">
    <property type="entry name" value="UIM"/>
    <property type="match status" value="2"/>
</dbReference>
<feature type="region of interest" description="Disordered" evidence="9">
    <location>
        <begin position="320"/>
        <end position="339"/>
    </location>
</feature>
<dbReference type="SUPFAM" id="SSF48464">
    <property type="entry name" value="ENTH/VHS domain"/>
    <property type="match status" value="1"/>
</dbReference>
<dbReference type="GO" id="GO:0043130">
    <property type="term" value="F:ubiquitin binding"/>
    <property type="evidence" value="ECO:0007669"/>
    <property type="project" value="InterPro"/>
</dbReference>
<dbReference type="GO" id="GO:0008270">
    <property type="term" value="F:zinc ion binding"/>
    <property type="evidence" value="ECO:0007669"/>
    <property type="project" value="UniProtKB-KW"/>
</dbReference>
<dbReference type="GO" id="GO:0010008">
    <property type="term" value="C:endosome membrane"/>
    <property type="evidence" value="ECO:0007669"/>
    <property type="project" value="UniProtKB-SubCell"/>
</dbReference>
<dbReference type="Pfam" id="PF01363">
    <property type="entry name" value="FYVE"/>
    <property type="match status" value="1"/>
</dbReference>
<keyword evidence="7" id="KW-0862">Zinc</keyword>
<sequence>MSWLWGSATNPQFEELAEKACSPLNLPYPQSEDIATALEVADMIRSKAVQPKIAMQSLKRRIASKNGRVQMYALGLTDTCIKNGGDHFLAEIASKEFVDELSGLIKAQGTNAEVKTMLLKTFQQWALAFQSKKELSFFVDVYNELKNSGIVFPASTVQINHLLTTSTAPAWVDSDVCMRCRTAFTFTNRKHHCRNCGLVFDQACSSRMMALPKFGITEEVRVCESCWVKSGKGKTQDILLCALLRSPAPAVPGRTPRSRADLDADLQRAIELSLAESQPGGSNFVGSEPPIARKSGNTTAEEDDEELRLAIEASLRDMERARPSAPSGLDEPELRPLPTFDLAPRETETILTFSNTMDQMAAYGERDLRRFPHSHMLAEQAYVLGDKLHRNVEEKRTKQQMLAEMQDKLSQAVGLYGQILDGQQAYAARRVQEEQQRRYQQQQNMYAPPQQYGVYPSAPQGYAVPNGVPYQHQQAQYQPPQAQAQRQSAPSLYPSMPYQNAAQAQGQADYAYNPYTAYRQETTSPLPFVSSPAQHAQQQWATPPPQAHLARHDSLHVQPVSSPPPPQRQASMTYGAPVITTSTYEPQSQVQTGAPPVPLASHPPPSPTTSIHSTSLPSAPQTVSYQQQQQQQEASQFQQASAPPASSSQGSYRSPAPIQAQLGSSPSQACATLAQPQPQAQSQQWNGHAHEYSQPSAPPSAPAHQQHYSAPPQQANGSGTQAQAQAQLPPGVYSAQSFPSAPGQIFPDAPADLPNLSANTKGVEREEQKEEALLIEL</sequence>
<dbReference type="GO" id="GO:0031623">
    <property type="term" value="P:receptor internalization"/>
    <property type="evidence" value="ECO:0007669"/>
    <property type="project" value="TreeGrafter"/>
</dbReference>
<evidence type="ECO:0000256" key="5">
    <source>
        <dbReference type="ARBA" id="ARBA00022753"/>
    </source>
</evidence>
<dbReference type="CDD" id="cd21385">
    <property type="entry name" value="GAT_Vps27"/>
    <property type="match status" value="1"/>
</dbReference>
<evidence type="ECO:0000256" key="8">
    <source>
        <dbReference type="PROSITE-ProRule" id="PRU00091"/>
    </source>
</evidence>
<accession>A0A1B9H3S5</accession>
<dbReference type="PROSITE" id="PS50178">
    <property type="entry name" value="ZF_FYVE"/>
    <property type="match status" value="1"/>
</dbReference>
<feature type="region of interest" description="Disordered" evidence="9">
    <location>
        <begin position="472"/>
        <end position="496"/>
    </location>
</feature>
<evidence type="ECO:0000256" key="2">
    <source>
        <dbReference type="ARBA" id="ARBA00008597"/>
    </source>
</evidence>
<dbReference type="PANTHER" id="PTHR46275:SF1">
    <property type="entry name" value="HEPATOCYTE GROWTH FACTOR-REGULATED TYROSINE KINASE SUBSTRATE"/>
    <property type="match status" value="1"/>
</dbReference>
<feature type="compositionally biased region" description="Low complexity" evidence="9">
    <location>
        <begin position="668"/>
        <end position="684"/>
    </location>
</feature>
<dbReference type="InterPro" id="IPR000306">
    <property type="entry name" value="Znf_FYVE"/>
</dbReference>
<feature type="domain" description="FYVE-type" evidence="10">
    <location>
        <begin position="171"/>
        <end position="231"/>
    </location>
</feature>
<dbReference type="PROSITE" id="PS50179">
    <property type="entry name" value="VHS"/>
    <property type="match status" value="1"/>
</dbReference>
<dbReference type="InterPro" id="IPR013083">
    <property type="entry name" value="Znf_RING/FYVE/PHD"/>
</dbReference>
<keyword evidence="5" id="KW-0967">Endosome</keyword>
<feature type="region of interest" description="Disordered" evidence="9">
    <location>
        <begin position="277"/>
        <end position="305"/>
    </location>
</feature>
<feature type="compositionally biased region" description="Polar residues" evidence="9">
    <location>
        <begin position="711"/>
        <end position="726"/>
    </location>
</feature>
<comment type="subcellular location">
    <subcellularLocation>
        <location evidence="1">Endosome membrane</location>
        <topology evidence="1">Peripheral membrane protein</topology>
        <orientation evidence="1">Cytoplasmic side</orientation>
    </subcellularLocation>
</comment>
<evidence type="ECO:0000313" key="12">
    <source>
        <dbReference type="EMBL" id="OCF37908.1"/>
    </source>
</evidence>
<dbReference type="InterPro" id="IPR011011">
    <property type="entry name" value="Znf_FYVE_PHD"/>
</dbReference>
<keyword evidence="6 8" id="KW-0863">Zinc-finger</keyword>
<evidence type="ECO:0000256" key="3">
    <source>
        <dbReference type="ARBA" id="ARBA00017753"/>
    </source>
</evidence>
<dbReference type="Pfam" id="PF02809">
    <property type="entry name" value="UIM"/>
    <property type="match status" value="2"/>
</dbReference>
<evidence type="ECO:0000256" key="1">
    <source>
        <dbReference type="ARBA" id="ARBA00004125"/>
    </source>
</evidence>
<dbReference type="Gene3D" id="6.10.140.100">
    <property type="match status" value="1"/>
</dbReference>
<evidence type="ECO:0000256" key="6">
    <source>
        <dbReference type="ARBA" id="ARBA00022771"/>
    </source>
</evidence>
<feature type="compositionally biased region" description="Pro residues" evidence="9">
    <location>
        <begin position="595"/>
        <end position="607"/>
    </location>
</feature>
<keyword evidence="13" id="KW-1185">Reference proteome</keyword>
<dbReference type="InterPro" id="IPR017455">
    <property type="entry name" value="Znf_FYVE-rel"/>
</dbReference>
<feature type="domain" description="VHS" evidence="11">
    <location>
        <begin position="24"/>
        <end position="153"/>
    </location>
</feature>
<reference evidence="13" key="2">
    <citation type="submission" date="2013-12" db="EMBL/GenBank/DDBJ databases">
        <title>Evolution of pathogenesis and genome organization in the Tremellales.</title>
        <authorList>
            <person name="Cuomo C."/>
            <person name="Litvintseva A."/>
            <person name="Heitman J."/>
            <person name="Chen Y."/>
            <person name="Sun S."/>
            <person name="Springer D."/>
            <person name="Dromer F."/>
            <person name="Young S."/>
            <person name="Zeng Q."/>
            <person name="Chapman S."/>
            <person name="Gujja S."/>
            <person name="Saif S."/>
            <person name="Birren B."/>
        </authorList>
    </citation>
    <scope>NUCLEOTIDE SEQUENCE [LARGE SCALE GENOMIC DNA]</scope>
    <source>
        <strain evidence="13">BCC8398</strain>
    </source>
</reference>
<comment type="similarity">
    <text evidence="2">Belongs to the VPS27 family.</text>
</comment>
<name>A0A1B9H3S5_9TREE</name>
<organism evidence="12 13">
    <name type="scientific">Kwoniella heveanensis BCC8398</name>
    <dbReference type="NCBI Taxonomy" id="1296120"/>
    <lineage>
        <taxon>Eukaryota</taxon>
        <taxon>Fungi</taxon>
        <taxon>Dikarya</taxon>
        <taxon>Basidiomycota</taxon>
        <taxon>Agaricomycotina</taxon>
        <taxon>Tremellomycetes</taxon>
        <taxon>Tremellales</taxon>
        <taxon>Cryptococcaceae</taxon>
        <taxon>Kwoniella</taxon>
    </lineage>
</organism>
<dbReference type="EMBL" id="KI669492">
    <property type="protein sequence ID" value="OCF37908.1"/>
    <property type="molecule type" value="Genomic_DNA"/>
</dbReference>
<dbReference type="SMART" id="SM00288">
    <property type="entry name" value="VHS"/>
    <property type="match status" value="1"/>
</dbReference>
<feature type="region of interest" description="Disordered" evidence="9">
    <location>
        <begin position="525"/>
        <end position="572"/>
    </location>
</feature>
<dbReference type="Gene3D" id="3.30.40.10">
    <property type="entry name" value="Zinc/RING finger domain, C3HC4 (zinc finger)"/>
    <property type="match status" value="1"/>
</dbReference>
<dbReference type="STRING" id="1296120.A0A1B9H3S5"/>
<dbReference type="SMART" id="SM00726">
    <property type="entry name" value="UIM"/>
    <property type="match status" value="2"/>
</dbReference>
<dbReference type="InterPro" id="IPR017073">
    <property type="entry name" value="HGS/VPS27"/>
</dbReference>
<dbReference type="GO" id="GO:0032456">
    <property type="term" value="P:endocytic recycling"/>
    <property type="evidence" value="ECO:0007669"/>
    <property type="project" value="TreeGrafter"/>
</dbReference>
<keyword evidence="4" id="KW-0479">Metal-binding</keyword>
<dbReference type="Gene3D" id="1.20.5.1940">
    <property type="match status" value="1"/>
</dbReference>
<feature type="region of interest" description="Disordered" evidence="9">
    <location>
        <begin position="585"/>
        <end position="777"/>
    </location>
</feature>